<dbReference type="RefSeq" id="WP_152871256.1">
    <property type="nucleotide sequence ID" value="NZ_WBSL01000003.1"/>
</dbReference>
<dbReference type="Pfam" id="PF19671">
    <property type="entry name" value="DUF6174"/>
    <property type="match status" value="1"/>
</dbReference>
<comment type="caution">
    <text evidence="1">The sequence shown here is derived from an EMBL/GenBank/DDBJ whole genome shotgun (WGS) entry which is preliminary data.</text>
</comment>
<protein>
    <submittedName>
        <fullName evidence="1">Uncharacterized protein</fullName>
    </submittedName>
</protein>
<gene>
    <name evidence="1" type="ORF">F8S09_09580</name>
</gene>
<dbReference type="AlphaFoldDB" id="A0A7X1TS02"/>
<dbReference type="Proteomes" id="UP000484842">
    <property type="component" value="Unassembled WGS sequence"/>
</dbReference>
<dbReference type="InterPro" id="IPR046172">
    <property type="entry name" value="DUF6174"/>
</dbReference>
<dbReference type="EMBL" id="WBSL01000003">
    <property type="protein sequence ID" value="MPY66939.1"/>
    <property type="molecule type" value="Genomic_DNA"/>
</dbReference>
<name>A0A7X1TS02_9DEIO</name>
<organism evidence="1 2">
    <name type="scientific">Deinococcus terrestris</name>
    <dbReference type="NCBI Taxonomy" id="2651870"/>
    <lineage>
        <taxon>Bacteria</taxon>
        <taxon>Thermotogati</taxon>
        <taxon>Deinococcota</taxon>
        <taxon>Deinococci</taxon>
        <taxon>Deinococcales</taxon>
        <taxon>Deinococcaceae</taxon>
        <taxon>Deinococcus</taxon>
    </lineage>
</organism>
<sequence length="178" mass="18497">MTLLRGGMLGVALGLGTVAGLAGAGGGGAPPPQAVCAPGYVRPDFAALRRELASARTRWALAGIRDYAYDFTEVAAPVLFPAVRVSVRQRQVQAVAVAAGQQGEPGPNAWGTVEDRFAAVASLLADGRSRPCPVVETDYDPQLGHPTRLYSGSGEANIADGWGEWRITNFTRVVPGGP</sequence>
<keyword evidence="2" id="KW-1185">Reference proteome</keyword>
<evidence type="ECO:0000313" key="1">
    <source>
        <dbReference type="EMBL" id="MPY66939.1"/>
    </source>
</evidence>
<accession>A0A7X1TS02</accession>
<evidence type="ECO:0000313" key="2">
    <source>
        <dbReference type="Proteomes" id="UP000484842"/>
    </source>
</evidence>
<proteinExistence type="predicted"/>
<reference evidence="1 2" key="1">
    <citation type="submission" date="2019-10" db="EMBL/GenBank/DDBJ databases">
        <title>Deinococcus sp. isolated from soil.</title>
        <authorList>
            <person name="Li Y."/>
            <person name="Wang J."/>
        </authorList>
    </citation>
    <scope>NUCLEOTIDE SEQUENCE [LARGE SCALE GENOMIC DNA]</scope>
    <source>
        <strain evidence="1 2">SDU3-2</strain>
    </source>
</reference>